<dbReference type="SUPFAM" id="SSF48600">
    <property type="entry name" value="Chorismate mutase II"/>
    <property type="match status" value="1"/>
</dbReference>
<dbReference type="EC" id="5.4.99.5" evidence="2 5"/>
<evidence type="ECO:0000256" key="6">
    <source>
        <dbReference type="SAM" id="SignalP"/>
    </source>
</evidence>
<dbReference type="GO" id="GO:0046417">
    <property type="term" value="P:chorismate metabolic process"/>
    <property type="evidence" value="ECO:0007669"/>
    <property type="project" value="InterPro"/>
</dbReference>
<dbReference type="InterPro" id="IPR008240">
    <property type="entry name" value="Chorismate_mutase_periplasmic"/>
</dbReference>
<protein>
    <recommendedName>
        <fullName evidence="2 5">Chorismate mutase</fullName>
        <ecNumber evidence="2 5">5.4.99.5</ecNumber>
    </recommendedName>
</protein>
<dbReference type="NCBIfam" id="TIGR01806">
    <property type="entry name" value="CM_mono2"/>
    <property type="match status" value="1"/>
</dbReference>
<dbReference type="InterPro" id="IPR036263">
    <property type="entry name" value="Chorismate_II_sf"/>
</dbReference>
<keyword evidence="4 5" id="KW-0413">Isomerase</keyword>
<dbReference type="NCBIfam" id="NF006741">
    <property type="entry name" value="PRK09269.1"/>
    <property type="match status" value="1"/>
</dbReference>
<dbReference type="EMBL" id="JACAPU010000018">
    <property type="protein sequence ID" value="NWB48216.1"/>
    <property type="molecule type" value="Genomic_DNA"/>
</dbReference>
<dbReference type="Pfam" id="PF01817">
    <property type="entry name" value="CM_2"/>
    <property type="match status" value="1"/>
</dbReference>
<dbReference type="GO" id="GO:0009697">
    <property type="term" value="P:salicylic acid biosynthetic process"/>
    <property type="evidence" value="ECO:0007669"/>
    <property type="project" value="TreeGrafter"/>
</dbReference>
<comment type="caution">
    <text evidence="8">The sequence shown here is derived from an EMBL/GenBank/DDBJ whole genome shotgun (WGS) entry which is preliminary data.</text>
</comment>
<proteinExistence type="predicted"/>
<feature type="signal peptide" evidence="6">
    <location>
        <begin position="1"/>
        <end position="22"/>
    </location>
</feature>
<evidence type="ECO:0000256" key="1">
    <source>
        <dbReference type="ARBA" id="ARBA00004817"/>
    </source>
</evidence>
<reference evidence="8 9" key="1">
    <citation type="submission" date="2020-04" db="EMBL/GenBank/DDBJ databases">
        <title>Molecular characterization of pseudomonads from Agaricus bisporus reveal novel blotch 2 pathogens in Western Europe.</title>
        <authorList>
            <person name="Taparia T."/>
            <person name="Krijger M."/>
            <person name="Haynes E."/>
            <person name="Elpinstone J.G."/>
            <person name="Noble R."/>
            <person name="Van Der Wolf J."/>
        </authorList>
    </citation>
    <scope>NUCLEOTIDE SEQUENCE [LARGE SCALE GENOMIC DNA]</scope>
    <source>
        <strain evidence="8 9">F1001</strain>
    </source>
</reference>
<comment type="catalytic activity">
    <reaction evidence="5">
        <text>chorismate = prephenate</text>
        <dbReference type="Rhea" id="RHEA:13897"/>
        <dbReference type="ChEBI" id="CHEBI:29748"/>
        <dbReference type="ChEBI" id="CHEBI:29934"/>
        <dbReference type="EC" id="5.4.99.5"/>
    </reaction>
</comment>
<comment type="function">
    <text evidence="5">Catalyzes the Claisen rearrangement of chorismate to prephenate.</text>
</comment>
<dbReference type="GO" id="GO:0004106">
    <property type="term" value="F:chorismate mutase activity"/>
    <property type="evidence" value="ECO:0007669"/>
    <property type="project" value="UniProtKB-EC"/>
</dbReference>
<gene>
    <name evidence="8" type="ORF">HX829_17125</name>
</gene>
<evidence type="ECO:0000256" key="3">
    <source>
        <dbReference type="ARBA" id="ARBA00022729"/>
    </source>
</evidence>
<sequence length="189" mass="20661">MYLTKRLASPLLLILLSTGAFAETPKPTPAPASLAPLLQAVSERLDIADQVALTKWDSGKPIQDSPREQQVIANAAQEAATYQLNPEDISQFLAAQIEANKLVQYALLAKWHAAGKAPTIARPDLVKQIRPALDQLQVRLLQHYAAFAASRQDPQCPAWLAQERQVLSTDEIHDLALIRAVGELCLSGR</sequence>
<accession>A0A7Y7WFF3</accession>
<evidence type="ECO:0000256" key="5">
    <source>
        <dbReference type="PIRNR" id="PIRNR026640"/>
    </source>
</evidence>
<dbReference type="SMART" id="SM00830">
    <property type="entry name" value="CM_2"/>
    <property type="match status" value="1"/>
</dbReference>
<dbReference type="AlphaFoldDB" id="A0A7Y7WFF3"/>
<feature type="domain" description="Chorismate mutase" evidence="7">
    <location>
        <begin position="15"/>
        <end position="108"/>
    </location>
</feature>
<feature type="chain" id="PRO_5031558948" description="Chorismate mutase" evidence="6">
    <location>
        <begin position="23"/>
        <end position="189"/>
    </location>
</feature>
<dbReference type="PANTHER" id="PTHR38041:SF2">
    <property type="entry name" value="SECRETED CHORISMATE MUTASE"/>
    <property type="match status" value="1"/>
</dbReference>
<dbReference type="UniPathway" id="UPA00120">
    <property type="reaction ID" value="UER00203"/>
</dbReference>
<name>A0A7Y7WFF3_9PSED</name>
<dbReference type="InterPro" id="IPR036979">
    <property type="entry name" value="CM_dom_sf"/>
</dbReference>
<dbReference type="InterPro" id="IPR002701">
    <property type="entry name" value="CM_II_prokaryot"/>
</dbReference>
<keyword evidence="3 6" id="KW-0732">Signal</keyword>
<dbReference type="PROSITE" id="PS51168">
    <property type="entry name" value="CHORISMATE_MUT_2"/>
    <property type="match status" value="1"/>
</dbReference>
<dbReference type="PIRSF" id="PIRSF026640">
    <property type="entry name" value="Peripl_chor_mut"/>
    <property type="match status" value="1"/>
</dbReference>
<evidence type="ECO:0000256" key="2">
    <source>
        <dbReference type="ARBA" id="ARBA00012404"/>
    </source>
</evidence>
<evidence type="ECO:0000313" key="8">
    <source>
        <dbReference type="EMBL" id="NWB48216.1"/>
    </source>
</evidence>
<evidence type="ECO:0000256" key="4">
    <source>
        <dbReference type="ARBA" id="ARBA00023235"/>
    </source>
</evidence>
<evidence type="ECO:0000313" key="9">
    <source>
        <dbReference type="Proteomes" id="UP000582981"/>
    </source>
</evidence>
<dbReference type="Proteomes" id="UP000582981">
    <property type="component" value="Unassembled WGS sequence"/>
</dbReference>
<dbReference type="Gene3D" id="1.20.59.10">
    <property type="entry name" value="Chorismate mutase"/>
    <property type="match status" value="1"/>
</dbReference>
<dbReference type="InterPro" id="IPR051331">
    <property type="entry name" value="Chorismate_mutase-related"/>
</dbReference>
<evidence type="ECO:0000259" key="7">
    <source>
        <dbReference type="PROSITE" id="PS51168"/>
    </source>
</evidence>
<dbReference type="PANTHER" id="PTHR38041">
    <property type="entry name" value="CHORISMATE MUTASE"/>
    <property type="match status" value="1"/>
</dbReference>
<organism evidence="8 9">
    <name type="scientific">Pseudomonas gingeri</name>
    <dbReference type="NCBI Taxonomy" id="117681"/>
    <lineage>
        <taxon>Bacteria</taxon>
        <taxon>Pseudomonadati</taxon>
        <taxon>Pseudomonadota</taxon>
        <taxon>Gammaproteobacteria</taxon>
        <taxon>Pseudomonadales</taxon>
        <taxon>Pseudomonadaceae</taxon>
        <taxon>Pseudomonas</taxon>
    </lineage>
</organism>
<dbReference type="RefSeq" id="WP_100940349.1">
    <property type="nucleotide sequence ID" value="NZ_JACAPU010000018.1"/>
</dbReference>
<comment type="pathway">
    <text evidence="1 5">Metabolic intermediate biosynthesis; prephenate biosynthesis; prephenate from chorismate: step 1/1.</text>
</comment>